<dbReference type="GO" id="GO:0035091">
    <property type="term" value="F:phosphatidylinositol binding"/>
    <property type="evidence" value="ECO:0007669"/>
    <property type="project" value="TreeGrafter"/>
</dbReference>
<feature type="compositionally biased region" description="Basic and acidic residues" evidence="2">
    <location>
        <begin position="42"/>
        <end position="54"/>
    </location>
</feature>
<reference evidence="4" key="1">
    <citation type="submission" date="2025-08" db="UniProtKB">
        <authorList>
            <consortium name="Ensembl"/>
        </authorList>
    </citation>
    <scope>IDENTIFICATION</scope>
</reference>
<evidence type="ECO:0000259" key="3">
    <source>
        <dbReference type="PROSITE" id="PS50919"/>
    </source>
</evidence>
<evidence type="ECO:0000256" key="2">
    <source>
        <dbReference type="SAM" id="MobiDB-lite"/>
    </source>
</evidence>
<dbReference type="GO" id="GO:0016529">
    <property type="term" value="C:sarcoplasmic reticulum"/>
    <property type="evidence" value="ECO:0007669"/>
    <property type="project" value="TreeGrafter"/>
</dbReference>
<dbReference type="GO" id="GO:0051209">
    <property type="term" value="P:release of sequestered calcium ion into cytosol"/>
    <property type="evidence" value="ECO:0007669"/>
    <property type="project" value="TreeGrafter"/>
</dbReference>
<evidence type="ECO:0000256" key="1">
    <source>
        <dbReference type="ARBA" id="ARBA00022737"/>
    </source>
</evidence>
<reference evidence="4" key="2">
    <citation type="submission" date="2025-09" db="UniProtKB">
        <authorList>
            <consortium name="Ensembl"/>
        </authorList>
    </citation>
    <scope>IDENTIFICATION</scope>
</reference>
<dbReference type="Gene3D" id="2.80.10.50">
    <property type="match status" value="1"/>
</dbReference>
<dbReference type="InterPro" id="IPR036300">
    <property type="entry name" value="MIR_dom_sf"/>
</dbReference>
<evidence type="ECO:0000313" key="5">
    <source>
        <dbReference type="Proteomes" id="UP000694392"/>
    </source>
</evidence>
<sequence length="68" mass="7782">VVHHDPCRGGAGQWNSLFRFKHLATGNYLAAELNPRYPDGSNEEKVERTPERSKQPKWPQRSHRAGSQ</sequence>
<dbReference type="SUPFAM" id="SSF82109">
    <property type="entry name" value="MIR domain"/>
    <property type="match status" value="1"/>
</dbReference>
<dbReference type="Pfam" id="PF02815">
    <property type="entry name" value="MIR"/>
    <property type="match status" value="1"/>
</dbReference>
<dbReference type="PANTHER" id="PTHR13715">
    <property type="entry name" value="RYANODINE RECEPTOR AND IP3 RECEPTOR"/>
    <property type="match status" value="1"/>
</dbReference>
<organism evidence="4 5">
    <name type="scientific">Sphenodon punctatus</name>
    <name type="common">Tuatara</name>
    <name type="synonym">Hatteria punctata</name>
    <dbReference type="NCBI Taxonomy" id="8508"/>
    <lineage>
        <taxon>Eukaryota</taxon>
        <taxon>Metazoa</taxon>
        <taxon>Chordata</taxon>
        <taxon>Craniata</taxon>
        <taxon>Vertebrata</taxon>
        <taxon>Euteleostomi</taxon>
        <taxon>Lepidosauria</taxon>
        <taxon>Sphenodontia</taxon>
        <taxon>Sphenodontidae</taxon>
        <taxon>Sphenodon</taxon>
    </lineage>
</organism>
<dbReference type="GO" id="GO:0005509">
    <property type="term" value="F:calcium ion binding"/>
    <property type="evidence" value="ECO:0007669"/>
    <property type="project" value="TreeGrafter"/>
</dbReference>
<keyword evidence="5" id="KW-1185">Reference proteome</keyword>
<feature type="domain" description="MIR" evidence="3">
    <location>
        <begin position="9"/>
        <end position="63"/>
    </location>
</feature>
<dbReference type="Ensembl" id="ENSSPUT00000021651.1">
    <property type="protein sequence ID" value="ENSSPUP00000020331.1"/>
    <property type="gene ID" value="ENSSPUG00000015608.1"/>
</dbReference>
<protein>
    <recommendedName>
        <fullName evidence="3">MIR domain-containing protein</fullName>
    </recommendedName>
</protein>
<feature type="region of interest" description="Disordered" evidence="2">
    <location>
        <begin position="32"/>
        <end position="68"/>
    </location>
</feature>
<dbReference type="GeneTree" id="ENSGT00940000156039"/>
<name>A0A8D0LAV3_SPHPU</name>
<dbReference type="PANTHER" id="PTHR13715:SF53">
    <property type="entry name" value="INOSITOL 1,4,5-TRISPHOSPHATE RECEPTOR TYPE 2"/>
    <property type="match status" value="1"/>
</dbReference>
<dbReference type="GO" id="GO:0070679">
    <property type="term" value="F:inositol 1,4,5 trisphosphate binding"/>
    <property type="evidence" value="ECO:0007669"/>
    <property type="project" value="TreeGrafter"/>
</dbReference>
<dbReference type="GO" id="GO:0005789">
    <property type="term" value="C:endoplasmic reticulum membrane"/>
    <property type="evidence" value="ECO:0007669"/>
    <property type="project" value="TreeGrafter"/>
</dbReference>
<dbReference type="OMA" id="SLPQCAC"/>
<dbReference type="GO" id="GO:0005886">
    <property type="term" value="C:plasma membrane"/>
    <property type="evidence" value="ECO:0007669"/>
    <property type="project" value="TreeGrafter"/>
</dbReference>
<dbReference type="GO" id="GO:0030667">
    <property type="term" value="C:secretory granule membrane"/>
    <property type="evidence" value="ECO:0007669"/>
    <property type="project" value="TreeGrafter"/>
</dbReference>
<dbReference type="AlphaFoldDB" id="A0A8D0LAV3"/>
<dbReference type="GO" id="GO:0005220">
    <property type="term" value="F:inositol 1,4,5-trisphosphate-gated calcium channel activity"/>
    <property type="evidence" value="ECO:0007669"/>
    <property type="project" value="TreeGrafter"/>
</dbReference>
<dbReference type="PROSITE" id="PS50919">
    <property type="entry name" value="MIR"/>
    <property type="match status" value="1"/>
</dbReference>
<dbReference type="Proteomes" id="UP000694392">
    <property type="component" value="Unplaced"/>
</dbReference>
<dbReference type="InterPro" id="IPR015925">
    <property type="entry name" value="Ryanodine_IP3_receptor"/>
</dbReference>
<evidence type="ECO:0000313" key="4">
    <source>
        <dbReference type="Ensembl" id="ENSSPUP00000020331.1"/>
    </source>
</evidence>
<accession>A0A8D0LAV3</accession>
<proteinExistence type="predicted"/>
<keyword evidence="1" id="KW-0677">Repeat</keyword>
<dbReference type="InterPro" id="IPR016093">
    <property type="entry name" value="MIR_motif"/>
</dbReference>
<dbReference type="SMART" id="SM00472">
    <property type="entry name" value="MIR"/>
    <property type="match status" value="1"/>
</dbReference>